<name>A0ABS6IM14_9HYPH</name>
<evidence type="ECO:0000256" key="3">
    <source>
        <dbReference type="ARBA" id="ARBA00022475"/>
    </source>
</evidence>
<evidence type="ECO:0000256" key="4">
    <source>
        <dbReference type="ARBA" id="ARBA00022519"/>
    </source>
</evidence>
<feature type="transmembrane region" description="Helical" evidence="8">
    <location>
        <begin position="488"/>
        <end position="513"/>
    </location>
</feature>
<feature type="transmembrane region" description="Helical" evidence="8">
    <location>
        <begin position="533"/>
        <end position="556"/>
    </location>
</feature>
<comment type="caution">
    <text evidence="10">The sequence shown here is derived from an EMBL/GenBank/DDBJ whole genome shotgun (WGS) entry which is preliminary data.</text>
</comment>
<feature type="transmembrane region" description="Helical" evidence="8">
    <location>
        <begin position="195"/>
        <end position="219"/>
    </location>
</feature>
<evidence type="ECO:0000256" key="2">
    <source>
        <dbReference type="ARBA" id="ARBA00022448"/>
    </source>
</evidence>
<evidence type="ECO:0000256" key="5">
    <source>
        <dbReference type="ARBA" id="ARBA00022692"/>
    </source>
</evidence>
<evidence type="ECO:0000256" key="1">
    <source>
        <dbReference type="ARBA" id="ARBA00004429"/>
    </source>
</evidence>
<feature type="transmembrane region" description="Helical" evidence="8">
    <location>
        <begin position="428"/>
        <end position="448"/>
    </location>
</feature>
<keyword evidence="6 8" id="KW-1133">Transmembrane helix</keyword>
<dbReference type="RefSeq" id="WP_216962454.1">
    <property type="nucleotide sequence ID" value="NZ_JAHOPB010000001.1"/>
</dbReference>
<comment type="similarity">
    <text evidence="8">Belongs to the binding-protein-dependent transport system permease family.</text>
</comment>
<feature type="transmembrane region" description="Helical" evidence="8">
    <location>
        <begin position="400"/>
        <end position="422"/>
    </location>
</feature>
<evidence type="ECO:0000313" key="11">
    <source>
        <dbReference type="Proteomes" id="UP000727907"/>
    </source>
</evidence>
<feature type="transmembrane region" description="Helical" evidence="8">
    <location>
        <begin position="255"/>
        <end position="276"/>
    </location>
</feature>
<keyword evidence="5 8" id="KW-0812">Transmembrane</keyword>
<keyword evidence="3" id="KW-1003">Cell membrane</keyword>
<keyword evidence="11" id="KW-1185">Reference proteome</keyword>
<dbReference type="CDD" id="cd06261">
    <property type="entry name" value="TM_PBP2"/>
    <property type="match status" value="2"/>
</dbReference>
<evidence type="ECO:0000256" key="6">
    <source>
        <dbReference type="ARBA" id="ARBA00022989"/>
    </source>
</evidence>
<evidence type="ECO:0000256" key="8">
    <source>
        <dbReference type="RuleBase" id="RU363032"/>
    </source>
</evidence>
<keyword evidence="4" id="KW-0997">Cell inner membrane</keyword>
<dbReference type="InterPro" id="IPR000515">
    <property type="entry name" value="MetI-like"/>
</dbReference>
<dbReference type="PROSITE" id="PS50928">
    <property type="entry name" value="ABC_TM1"/>
    <property type="match status" value="2"/>
</dbReference>
<protein>
    <submittedName>
        <fullName evidence="10">Iron ABC transporter permease</fullName>
    </submittedName>
</protein>
<feature type="domain" description="ABC transmembrane type-1" evidence="9">
    <location>
        <begin position="362"/>
        <end position="552"/>
    </location>
</feature>
<dbReference type="EMBL" id="JAHOPB010000001">
    <property type="protein sequence ID" value="MBU8875353.1"/>
    <property type="molecule type" value="Genomic_DNA"/>
</dbReference>
<dbReference type="PANTHER" id="PTHR43357">
    <property type="entry name" value="INNER MEMBRANE ABC TRANSPORTER PERMEASE PROTEIN YDCV"/>
    <property type="match status" value="1"/>
</dbReference>
<evidence type="ECO:0000259" key="9">
    <source>
        <dbReference type="PROSITE" id="PS50928"/>
    </source>
</evidence>
<gene>
    <name evidence="10" type="ORF">KQ910_16385</name>
</gene>
<dbReference type="PANTHER" id="PTHR43357:SF4">
    <property type="entry name" value="INNER MEMBRANE ABC TRANSPORTER PERMEASE PROTEIN YDCV"/>
    <property type="match status" value="1"/>
</dbReference>
<keyword evidence="2 8" id="KW-0813">Transport</keyword>
<sequence length="564" mass="61368">MAGVLRPRINGQALTTLAVLGIVGFLVLLPMVFLVEESLNVGDPMAFPPVEFGLANYVAIFEEDLKTVWNTLVIAVMATVMAILIGFVLAWILTRTNVPGREKLERLMELPYYMTPLVGALAWAVIAGPKSGFLNQMWKAVGGTGDIADIYTHFGIAWVMALFEGTVAFVMISASMKSMDPALEESARVMGASKLRTMLTVTLPLVMPGVLGAMLFVFAEMLGSFAAALVLGIPGRIYVITTAIWDSTLSYPPDYGRASAMGLSLFVVMFFMLAFYRRMIRRGTFTTISGKAFRPRPMDMGRLAWVLFSVCALYVALAVVFPIAALLMTSLQRFATVILSQAQWTLANYETALSLGPVRTALFNSIMLGLGVATVGVVIMSLLVWIIYRSQLRGRGAIEYLVMFPQAVPRLVFGLALLWAWLNIPIGIYGTLWLLALAYFTVMLPLGVRTLAGVVLQIDKSLEECARVCGASWAYQMRTVTLPLLKPGILAAWLLIFMACVRELGASAFLMGPNAKVIAPSIVSAFATSGTELTAAMALIQTFTVVLALVILFRVARGMTKELQ</sequence>
<feature type="transmembrane region" description="Helical" evidence="8">
    <location>
        <begin position="303"/>
        <end position="327"/>
    </location>
</feature>
<keyword evidence="7 8" id="KW-0472">Membrane</keyword>
<proteinExistence type="inferred from homology"/>
<comment type="subcellular location">
    <subcellularLocation>
        <location evidence="1">Cell inner membrane</location>
        <topology evidence="1">Multi-pass membrane protein</topology>
    </subcellularLocation>
    <subcellularLocation>
        <location evidence="8">Cell membrane</location>
        <topology evidence="8">Multi-pass membrane protein</topology>
    </subcellularLocation>
</comment>
<evidence type="ECO:0000313" key="10">
    <source>
        <dbReference type="EMBL" id="MBU8875353.1"/>
    </source>
</evidence>
<reference evidence="10 11" key="1">
    <citation type="submission" date="2021-06" db="EMBL/GenBank/DDBJ databases">
        <authorList>
            <person name="Lee D.H."/>
        </authorList>
    </citation>
    <scope>NUCLEOTIDE SEQUENCE [LARGE SCALE GENOMIC DNA]</scope>
    <source>
        <strain evidence="10 11">MMS21-HV4-11</strain>
    </source>
</reference>
<evidence type="ECO:0000256" key="7">
    <source>
        <dbReference type="ARBA" id="ARBA00023136"/>
    </source>
</evidence>
<dbReference type="Pfam" id="PF00528">
    <property type="entry name" value="BPD_transp_1"/>
    <property type="match status" value="2"/>
</dbReference>
<accession>A0ABS6IM14</accession>
<feature type="transmembrane region" description="Helical" evidence="8">
    <location>
        <begin position="12"/>
        <end position="35"/>
    </location>
</feature>
<feature type="domain" description="ABC transmembrane type-1" evidence="9">
    <location>
        <begin position="68"/>
        <end position="276"/>
    </location>
</feature>
<feature type="transmembrane region" description="Helical" evidence="8">
    <location>
        <begin position="150"/>
        <end position="174"/>
    </location>
</feature>
<organism evidence="10 11">
    <name type="scientific">Reyranella humidisoli</name>
    <dbReference type="NCBI Taxonomy" id="2849149"/>
    <lineage>
        <taxon>Bacteria</taxon>
        <taxon>Pseudomonadati</taxon>
        <taxon>Pseudomonadota</taxon>
        <taxon>Alphaproteobacteria</taxon>
        <taxon>Hyphomicrobiales</taxon>
        <taxon>Reyranellaceae</taxon>
        <taxon>Reyranella</taxon>
    </lineage>
</organism>
<feature type="transmembrane region" description="Helical" evidence="8">
    <location>
        <begin position="366"/>
        <end position="388"/>
    </location>
</feature>
<feature type="transmembrane region" description="Helical" evidence="8">
    <location>
        <begin position="72"/>
        <end position="92"/>
    </location>
</feature>
<dbReference type="Proteomes" id="UP000727907">
    <property type="component" value="Unassembled WGS sequence"/>
</dbReference>